<reference evidence="1 2" key="1">
    <citation type="submission" date="2018-04" db="EMBL/GenBank/DDBJ databases">
        <title>Thalassorhabdus spongiae gen. nov., sp. nov., isolated from a marine sponge in South-West Iceland.</title>
        <authorList>
            <person name="Knobloch S."/>
            <person name="Daussin A."/>
            <person name="Johannsson R."/>
            <person name="Marteinsson V.T."/>
        </authorList>
    </citation>
    <scope>NUCLEOTIDE SEQUENCE [LARGE SCALE GENOMIC DNA]</scope>
    <source>
        <strain evidence="1 2">Hp12</strain>
    </source>
</reference>
<dbReference type="AlphaFoldDB" id="A0A2V1H0D3"/>
<dbReference type="EMBL" id="QDDL01000003">
    <property type="protein sequence ID" value="PVZ69523.1"/>
    <property type="molecule type" value="Genomic_DNA"/>
</dbReference>
<name>A0A2V1H0D3_9GAMM</name>
<dbReference type="RefSeq" id="WP_116686858.1">
    <property type="nucleotide sequence ID" value="NZ_CAWNYD010000003.1"/>
</dbReference>
<comment type="caution">
    <text evidence="1">The sequence shown here is derived from an EMBL/GenBank/DDBJ whole genome shotgun (WGS) entry which is preliminary data.</text>
</comment>
<sequence>MKSPDEKHIAELKYKSEIRFGPAYFTLTIDDAKIKNRIFGHKLQWSDDSRYLAAEEWLTTDSQEGPIIRVTLFDISFKRISEFQKIEKGFAGDFRFEGDVLVYKKYFHGKGIIKEVEVNINTINNWVNTSL</sequence>
<evidence type="ECO:0000313" key="1">
    <source>
        <dbReference type="EMBL" id="PVZ69523.1"/>
    </source>
</evidence>
<dbReference type="OrthoDB" id="1433180at2"/>
<organism evidence="1 2">
    <name type="scientific">Pelagibaculum spongiae</name>
    <dbReference type="NCBI Taxonomy" id="2080658"/>
    <lineage>
        <taxon>Bacteria</taxon>
        <taxon>Pseudomonadati</taxon>
        <taxon>Pseudomonadota</taxon>
        <taxon>Gammaproteobacteria</taxon>
        <taxon>Oceanospirillales</taxon>
        <taxon>Pelagibaculum</taxon>
    </lineage>
</organism>
<proteinExistence type="predicted"/>
<gene>
    <name evidence="1" type="ORF">DC094_09340</name>
</gene>
<keyword evidence="2" id="KW-1185">Reference proteome</keyword>
<evidence type="ECO:0000313" key="2">
    <source>
        <dbReference type="Proteomes" id="UP000244906"/>
    </source>
</evidence>
<protein>
    <submittedName>
        <fullName evidence="1">Uncharacterized protein</fullName>
    </submittedName>
</protein>
<dbReference type="Proteomes" id="UP000244906">
    <property type="component" value="Unassembled WGS sequence"/>
</dbReference>
<accession>A0A2V1H0D3</accession>